<evidence type="ECO:0000313" key="2">
    <source>
        <dbReference type="Proteomes" id="UP000231094"/>
    </source>
</evidence>
<name>A0A2N9Y4J1_9NEIS</name>
<evidence type="ECO:0000313" key="1">
    <source>
        <dbReference type="EMBL" id="PIT62910.1"/>
    </source>
</evidence>
<dbReference type="EMBL" id="MEIV01000041">
    <property type="protein sequence ID" value="PIT62910.1"/>
    <property type="molecule type" value="Genomic_DNA"/>
</dbReference>
<dbReference type="RefSeq" id="WP_100117151.1">
    <property type="nucleotide sequence ID" value="NZ_MEIV01000041.1"/>
</dbReference>
<gene>
    <name evidence="1" type="ORF">BHC47_11565</name>
</gene>
<dbReference type="Proteomes" id="UP000231094">
    <property type="component" value="Unassembled WGS sequence"/>
</dbReference>
<organism evidence="1 2">
    <name type="scientific">Snodgrassella alvi</name>
    <dbReference type="NCBI Taxonomy" id="1196083"/>
    <lineage>
        <taxon>Bacteria</taxon>
        <taxon>Pseudomonadati</taxon>
        <taxon>Pseudomonadota</taxon>
        <taxon>Betaproteobacteria</taxon>
        <taxon>Neisseriales</taxon>
        <taxon>Neisseriaceae</taxon>
        <taxon>Snodgrassella</taxon>
    </lineage>
</organism>
<reference evidence="1 2" key="1">
    <citation type="journal article" date="2017" name="MBio">
        <title>Type VI secretion-mediated competition in the bee gut microbiome.</title>
        <authorList>
            <person name="Steele M.I."/>
            <person name="Kwong W.K."/>
            <person name="Powell J.E."/>
            <person name="Whiteley M."/>
            <person name="Moran N.A."/>
        </authorList>
    </citation>
    <scope>NUCLEOTIDE SEQUENCE [LARGE SCALE GENOMIC DNA]</scope>
    <source>
        <strain evidence="1 2">PEB0171</strain>
    </source>
</reference>
<dbReference type="AlphaFoldDB" id="A0A2N9Y4J1"/>
<proteinExistence type="predicted"/>
<comment type="caution">
    <text evidence="1">The sequence shown here is derived from an EMBL/GenBank/DDBJ whole genome shotgun (WGS) entry which is preliminary data.</text>
</comment>
<accession>A0A2N9Y4J1</accession>
<protein>
    <submittedName>
        <fullName evidence="1">Uncharacterized protein</fullName>
    </submittedName>
</protein>
<sequence>MQKIFIATIFIICQLISYSALALSELPPLPIHKVKISDFVEKFNTLNKQYRYNLKPIKKPKESGFLYEITYLLTPNIYLTINSELELVSGFKLACDRFANNKSADMNKCQQSIQLVSQAFDPDFVLSDFERNKVCESEHKTSWTAGSSGIVKLCSYESTKVRYTQEYDLDDQSLRFSIFPFSEDESDYPTESESDLMSLKLVQYYASYVINYALPFLHTDNLLIYLNIKIHQLRMNI</sequence>